<dbReference type="EMBL" id="JAWDGP010003173">
    <property type="protein sequence ID" value="KAK3776815.1"/>
    <property type="molecule type" value="Genomic_DNA"/>
</dbReference>
<keyword evidence="2" id="KW-1185">Reference proteome</keyword>
<gene>
    <name evidence="1" type="ORF">RRG08_024592</name>
</gene>
<proteinExistence type="predicted"/>
<organism evidence="1 2">
    <name type="scientific">Elysia crispata</name>
    <name type="common">lettuce slug</name>
    <dbReference type="NCBI Taxonomy" id="231223"/>
    <lineage>
        <taxon>Eukaryota</taxon>
        <taxon>Metazoa</taxon>
        <taxon>Spiralia</taxon>
        <taxon>Lophotrochozoa</taxon>
        <taxon>Mollusca</taxon>
        <taxon>Gastropoda</taxon>
        <taxon>Heterobranchia</taxon>
        <taxon>Euthyneura</taxon>
        <taxon>Panpulmonata</taxon>
        <taxon>Sacoglossa</taxon>
        <taxon>Placobranchoidea</taxon>
        <taxon>Plakobranchidae</taxon>
        <taxon>Elysia</taxon>
    </lineage>
</organism>
<sequence>MPLHGLYSRFPALSRQFASVECNMRCTPKARLFQKHCGGRKQVALHSRSIICGGCGQVHEIRAYNGNTAQLDLARDYLFCTEEELGMRRGHGALPYGRLSFKDDGVF</sequence>
<evidence type="ECO:0000313" key="2">
    <source>
        <dbReference type="Proteomes" id="UP001283361"/>
    </source>
</evidence>
<evidence type="ECO:0000313" key="1">
    <source>
        <dbReference type="EMBL" id="KAK3776815.1"/>
    </source>
</evidence>
<name>A0AAE0ZWP3_9GAST</name>
<dbReference type="AlphaFoldDB" id="A0AAE0ZWP3"/>
<protein>
    <submittedName>
        <fullName evidence="1">Uncharacterized protein</fullName>
    </submittedName>
</protein>
<accession>A0AAE0ZWP3</accession>
<reference evidence="1" key="1">
    <citation type="journal article" date="2023" name="G3 (Bethesda)">
        <title>A reference genome for the long-term kleptoplast-retaining sea slug Elysia crispata morphotype clarki.</title>
        <authorList>
            <person name="Eastman K.E."/>
            <person name="Pendleton A.L."/>
            <person name="Shaikh M.A."/>
            <person name="Suttiyut T."/>
            <person name="Ogas R."/>
            <person name="Tomko P."/>
            <person name="Gavelis G."/>
            <person name="Widhalm J.R."/>
            <person name="Wisecaver J.H."/>
        </authorList>
    </citation>
    <scope>NUCLEOTIDE SEQUENCE</scope>
    <source>
        <strain evidence="1">ECLA1</strain>
    </source>
</reference>
<dbReference type="Proteomes" id="UP001283361">
    <property type="component" value="Unassembled WGS sequence"/>
</dbReference>
<comment type="caution">
    <text evidence="1">The sequence shown here is derived from an EMBL/GenBank/DDBJ whole genome shotgun (WGS) entry which is preliminary data.</text>
</comment>